<gene>
    <name evidence="1" type="ORF">MENT_LOCUS26500</name>
</gene>
<sequence>MSIITSGVPEQNTTFNVNKFTFKRIIKEIERANEIINKTNNEQELIWEELIEELNWQNNYEYFILILCKVNEDVNCNKQKVLLRTYLYNWEKENEQNNLIKESQLITNYEKNVKCFDKNSKRESSLTFCKLWIIGVNLNSSKKINDNQIEQLLTFDNIFKNYLTKSGSVYSIFTNNKIDLNKEKY</sequence>
<evidence type="ECO:0000313" key="2">
    <source>
        <dbReference type="Proteomes" id="UP000580250"/>
    </source>
</evidence>
<dbReference type="Gene3D" id="1.10.1410.10">
    <property type="match status" value="1"/>
</dbReference>
<comment type="caution">
    <text evidence="1">The sequence shown here is derived from an EMBL/GenBank/DDBJ whole genome shotgun (WGS) entry which is preliminary data.</text>
</comment>
<protein>
    <submittedName>
        <fullName evidence="1">Uncharacterized protein</fullName>
    </submittedName>
</protein>
<name>A0A6V7VK99_MELEN</name>
<evidence type="ECO:0000313" key="1">
    <source>
        <dbReference type="EMBL" id="CAD2174808.1"/>
    </source>
</evidence>
<dbReference type="AlphaFoldDB" id="A0A6V7VK99"/>
<organism evidence="1 2">
    <name type="scientific">Meloidogyne enterolobii</name>
    <name type="common">Root-knot nematode worm</name>
    <name type="synonym">Meloidogyne mayaguensis</name>
    <dbReference type="NCBI Taxonomy" id="390850"/>
    <lineage>
        <taxon>Eukaryota</taxon>
        <taxon>Metazoa</taxon>
        <taxon>Ecdysozoa</taxon>
        <taxon>Nematoda</taxon>
        <taxon>Chromadorea</taxon>
        <taxon>Rhabditida</taxon>
        <taxon>Tylenchina</taxon>
        <taxon>Tylenchomorpha</taxon>
        <taxon>Tylenchoidea</taxon>
        <taxon>Meloidogynidae</taxon>
        <taxon>Meloidogyninae</taxon>
        <taxon>Meloidogyne</taxon>
    </lineage>
</organism>
<proteinExistence type="predicted"/>
<dbReference type="EMBL" id="CAJEWN010000242">
    <property type="protein sequence ID" value="CAD2174808.1"/>
    <property type="molecule type" value="Genomic_DNA"/>
</dbReference>
<dbReference type="Proteomes" id="UP000580250">
    <property type="component" value="Unassembled WGS sequence"/>
</dbReference>
<dbReference type="SUPFAM" id="SSF81631">
    <property type="entry name" value="PAP/OAS1 substrate-binding domain"/>
    <property type="match status" value="1"/>
</dbReference>
<accession>A0A6V7VK99</accession>
<reference evidence="1 2" key="1">
    <citation type="submission" date="2020-08" db="EMBL/GenBank/DDBJ databases">
        <authorList>
            <person name="Koutsovoulos G."/>
            <person name="Danchin GJ E."/>
        </authorList>
    </citation>
    <scope>NUCLEOTIDE SEQUENCE [LARGE SCALE GENOMIC DNA]</scope>
</reference>